<feature type="chain" id="PRO_5022947347" description="ATP/GTP-binding protein" evidence="1">
    <location>
        <begin position="20"/>
        <end position="283"/>
    </location>
</feature>
<dbReference type="EMBL" id="VUOC01000004">
    <property type="protein sequence ID" value="KAA2240443.1"/>
    <property type="molecule type" value="Genomic_DNA"/>
</dbReference>
<dbReference type="Proteomes" id="UP000324611">
    <property type="component" value="Unassembled WGS sequence"/>
</dbReference>
<feature type="signal peptide" evidence="1">
    <location>
        <begin position="1"/>
        <end position="19"/>
    </location>
</feature>
<gene>
    <name evidence="2" type="ORF">F0L74_30285</name>
</gene>
<dbReference type="Gene3D" id="2.120.10.30">
    <property type="entry name" value="TolB, C-terminal domain"/>
    <property type="match status" value="1"/>
</dbReference>
<protein>
    <recommendedName>
        <fullName evidence="4">ATP/GTP-binding protein</fullName>
    </recommendedName>
</protein>
<dbReference type="SUPFAM" id="SSF63829">
    <property type="entry name" value="Calcium-dependent phosphotriesterase"/>
    <property type="match status" value="1"/>
</dbReference>
<organism evidence="2 3">
    <name type="scientific">Chitinophaga agrisoli</name>
    <dbReference type="NCBI Taxonomy" id="2607653"/>
    <lineage>
        <taxon>Bacteria</taxon>
        <taxon>Pseudomonadati</taxon>
        <taxon>Bacteroidota</taxon>
        <taxon>Chitinophagia</taxon>
        <taxon>Chitinophagales</taxon>
        <taxon>Chitinophagaceae</taxon>
        <taxon>Chitinophaga</taxon>
    </lineage>
</organism>
<reference evidence="2 3" key="1">
    <citation type="submission" date="2019-09" db="EMBL/GenBank/DDBJ databases">
        <title>Chitinophaga ginsengihumi sp. nov., isolated from soil of ginseng rhizosphere.</title>
        <authorList>
            <person name="Lee J."/>
        </authorList>
    </citation>
    <scope>NUCLEOTIDE SEQUENCE [LARGE SCALE GENOMIC DNA]</scope>
    <source>
        <strain evidence="2 3">BN140078</strain>
    </source>
</reference>
<dbReference type="PROSITE" id="PS51257">
    <property type="entry name" value="PROKAR_LIPOPROTEIN"/>
    <property type="match status" value="1"/>
</dbReference>
<proteinExistence type="predicted"/>
<evidence type="ECO:0000256" key="1">
    <source>
        <dbReference type="SAM" id="SignalP"/>
    </source>
</evidence>
<sequence>MKKVCAFVAGIMLACNAFAQNGLAHPESLNSDGHFLYATNIGKEMNPADKDGDGFISKLSLQGKMITPSITTEKLNAPKGTAIINGVLYVTDVDRIVGIALSTGKKTKEISLAAFNTSFANDLAVKDDHTLFVSLSDIGKVLEVDLNSAQIREVADLKGANGICYDRSDQHLYTCNFLFENIQGGEIGMITWQQGKPVYERIGDVHGGFDGLELINSHTLLVSDWGALDHPAGFLEKIDLDNKTATKLDLPVIGGPADIHLDAKQQRIYIPVMLESKVQTVKL</sequence>
<dbReference type="RefSeq" id="WP_149841621.1">
    <property type="nucleotide sequence ID" value="NZ_VUOC01000004.1"/>
</dbReference>
<keyword evidence="1" id="KW-0732">Signal</keyword>
<evidence type="ECO:0000313" key="2">
    <source>
        <dbReference type="EMBL" id="KAA2240443.1"/>
    </source>
</evidence>
<evidence type="ECO:0000313" key="3">
    <source>
        <dbReference type="Proteomes" id="UP000324611"/>
    </source>
</evidence>
<comment type="caution">
    <text evidence="2">The sequence shown here is derived from an EMBL/GenBank/DDBJ whole genome shotgun (WGS) entry which is preliminary data.</text>
</comment>
<name>A0A5B2VLK2_9BACT</name>
<dbReference type="AlphaFoldDB" id="A0A5B2VLK2"/>
<keyword evidence="3" id="KW-1185">Reference proteome</keyword>
<reference evidence="2 3" key="2">
    <citation type="submission" date="2019-09" db="EMBL/GenBank/DDBJ databases">
        <authorList>
            <person name="Jin C."/>
        </authorList>
    </citation>
    <scope>NUCLEOTIDE SEQUENCE [LARGE SCALE GENOMIC DNA]</scope>
    <source>
        <strain evidence="2 3">BN140078</strain>
    </source>
</reference>
<evidence type="ECO:0008006" key="4">
    <source>
        <dbReference type="Google" id="ProtNLM"/>
    </source>
</evidence>
<dbReference type="InterPro" id="IPR011042">
    <property type="entry name" value="6-blade_b-propeller_TolB-like"/>
</dbReference>
<accession>A0A5B2VLK2</accession>